<evidence type="ECO:0000256" key="3">
    <source>
        <dbReference type="ARBA" id="ARBA00022553"/>
    </source>
</evidence>
<dbReference type="GO" id="GO:0000155">
    <property type="term" value="F:phosphorelay sensor kinase activity"/>
    <property type="evidence" value="ECO:0007669"/>
    <property type="project" value="InterPro"/>
</dbReference>
<proteinExistence type="predicted"/>
<dbReference type="InterPro" id="IPR036097">
    <property type="entry name" value="HisK_dim/P_sf"/>
</dbReference>
<organism evidence="10 11">
    <name type="scientific">Oscillochloris trichoides DG-6</name>
    <dbReference type="NCBI Taxonomy" id="765420"/>
    <lineage>
        <taxon>Bacteria</taxon>
        <taxon>Bacillati</taxon>
        <taxon>Chloroflexota</taxon>
        <taxon>Chloroflexia</taxon>
        <taxon>Chloroflexales</taxon>
        <taxon>Chloroflexineae</taxon>
        <taxon>Oscillochloridaceae</taxon>
        <taxon>Oscillochloris</taxon>
    </lineage>
</organism>
<dbReference type="InterPro" id="IPR036890">
    <property type="entry name" value="HATPase_C_sf"/>
</dbReference>
<keyword evidence="8" id="KW-0902">Two-component regulatory system</keyword>
<dbReference type="EC" id="2.7.13.3" evidence="2"/>
<keyword evidence="3" id="KW-0597">Phosphoprotein</keyword>
<keyword evidence="4" id="KW-0808">Transferase</keyword>
<dbReference type="AlphaFoldDB" id="E1IHK2"/>
<dbReference type="Pfam" id="PF00512">
    <property type="entry name" value="HisKA"/>
    <property type="match status" value="1"/>
</dbReference>
<keyword evidence="6 10" id="KW-0418">Kinase</keyword>
<dbReference type="InterPro" id="IPR005467">
    <property type="entry name" value="His_kinase_dom"/>
</dbReference>
<comment type="catalytic activity">
    <reaction evidence="1">
        <text>ATP + protein L-histidine = ADP + protein N-phospho-L-histidine.</text>
        <dbReference type="EC" id="2.7.13.3"/>
    </reaction>
</comment>
<dbReference type="CDD" id="cd00075">
    <property type="entry name" value="HATPase"/>
    <property type="match status" value="1"/>
</dbReference>
<dbReference type="STRING" id="765420.OSCT_2803"/>
<feature type="domain" description="Histidine kinase" evidence="9">
    <location>
        <begin position="238"/>
        <end position="448"/>
    </location>
</feature>
<dbReference type="SUPFAM" id="SSF55785">
    <property type="entry name" value="PYP-like sensor domain (PAS domain)"/>
    <property type="match status" value="1"/>
</dbReference>
<evidence type="ECO:0000256" key="2">
    <source>
        <dbReference type="ARBA" id="ARBA00012438"/>
    </source>
</evidence>
<dbReference type="Gene3D" id="3.30.450.20">
    <property type="entry name" value="PAS domain"/>
    <property type="match status" value="1"/>
</dbReference>
<dbReference type="PANTHER" id="PTHR43065">
    <property type="entry name" value="SENSOR HISTIDINE KINASE"/>
    <property type="match status" value="1"/>
</dbReference>
<keyword evidence="5" id="KW-0547">Nucleotide-binding</keyword>
<keyword evidence="11" id="KW-1185">Reference proteome</keyword>
<dbReference type="InterPro" id="IPR013656">
    <property type="entry name" value="PAS_4"/>
</dbReference>
<evidence type="ECO:0000256" key="6">
    <source>
        <dbReference type="ARBA" id="ARBA00022777"/>
    </source>
</evidence>
<dbReference type="Proteomes" id="UP000054010">
    <property type="component" value="Unassembled WGS sequence"/>
</dbReference>
<dbReference type="CDD" id="cd00082">
    <property type="entry name" value="HisKA"/>
    <property type="match status" value="1"/>
</dbReference>
<dbReference type="Pfam" id="PF08448">
    <property type="entry name" value="PAS_4"/>
    <property type="match status" value="1"/>
</dbReference>
<comment type="caution">
    <text evidence="10">The sequence shown here is derived from an EMBL/GenBank/DDBJ whole genome shotgun (WGS) entry which is preliminary data.</text>
</comment>
<dbReference type="InterPro" id="IPR003594">
    <property type="entry name" value="HATPase_dom"/>
</dbReference>
<gene>
    <name evidence="10" type="ORF">OSCT_2803</name>
</gene>
<dbReference type="SUPFAM" id="SSF55874">
    <property type="entry name" value="ATPase domain of HSP90 chaperone/DNA topoisomerase II/histidine kinase"/>
    <property type="match status" value="1"/>
</dbReference>
<dbReference type="InterPro" id="IPR035965">
    <property type="entry name" value="PAS-like_dom_sf"/>
</dbReference>
<evidence type="ECO:0000256" key="8">
    <source>
        <dbReference type="ARBA" id="ARBA00023012"/>
    </source>
</evidence>
<evidence type="ECO:0000256" key="5">
    <source>
        <dbReference type="ARBA" id="ARBA00022741"/>
    </source>
</evidence>
<evidence type="ECO:0000313" key="11">
    <source>
        <dbReference type="Proteomes" id="UP000054010"/>
    </source>
</evidence>
<dbReference type="CDD" id="cd00130">
    <property type="entry name" value="PAS"/>
    <property type="match status" value="1"/>
</dbReference>
<dbReference type="InterPro" id="IPR003661">
    <property type="entry name" value="HisK_dim/P_dom"/>
</dbReference>
<keyword evidence="7" id="KW-0067">ATP-binding</keyword>
<accession>E1IHK2</accession>
<evidence type="ECO:0000256" key="4">
    <source>
        <dbReference type="ARBA" id="ARBA00022679"/>
    </source>
</evidence>
<dbReference type="HOGENOM" id="CLU_000445_114_39_0"/>
<sequence>MAALADSAATLAELDATLRYTAIYNSGRFLASLHSVGQTLLTVHGPDAAPLVERAAQALATGVAQDGRLALNGRIWQVRLTPLGSQRLMLLATEAAPLPSDLELLSTLFEGLHDGLLLLNAAGQIRLVNAAATVLLAPNDEVLLRRTWAGLHATWPAQPFISIDQSLADGQVRHARVQIPNPLGGERIYDIRTMPLHDAEGHLAWLLVHLRDMTEPLWFAAQMRQHERLLATGRLASVVAHEVNSPLQSIETCLHMAGRMSADSDRERYLRLAREEIKRISVTLRQLLDLYRPSAAPMQININTLIERVFLLTEPTLRRRAIQIQCNLTDNLPMLIGRADELIQVLINLVFNAMQAMPKGGRLVMSSDWVADAQGQLQIIIRVCDNGLGITPDNLPHIFEPFFTTRPDGTGLGLAICQQIITDHSGQILVERSSEEGTCFRVELPVQELQ</sequence>
<evidence type="ECO:0000313" key="10">
    <source>
        <dbReference type="EMBL" id="EFO79365.1"/>
    </source>
</evidence>
<dbReference type="SMART" id="SM00388">
    <property type="entry name" value="HisKA"/>
    <property type="match status" value="1"/>
</dbReference>
<dbReference type="EMBL" id="ADVR01000116">
    <property type="protein sequence ID" value="EFO79365.1"/>
    <property type="molecule type" value="Genomic_DNA"/>
</dbReference>
<evidence type="ECO:0000256" key="1">
    <source>
        <dbReference type="ARBA" id="ARBA00000085"/>
    </source>
</evidence>
<protein>
    <recommendedName>
        <fullName evidence="2">histidine kinase</fullName>
        <ecNumber evidence="2">2.7.13.3</ecNumber>
    </recommendedName>
</protein>
<dbReference type="InterPro" id="IPR004358">
    <property type="entry name" value="Sig_transdc_His_kin-like_C"/>
</dbReference>
<evidence type="ECO:0000256" key="7">
    <source>
        <dbReference type="ARBA" id="ARBA00022840"/>
    </source>
</evidence>
<dbReference type="SMART" id="SM00387">
    <property type="entry name" value="HATPase_c"/>
    <property type="match status" value="1"/>
</dbReference>
<dbReference type="InterPro" id="IPR000014">
    <property type="entry name" value="PAS"/>
</dbReference>
<dbReference type="PROSITE" id="PS50109">
    <property type="entry name" value="HIS_KIN"/>
    <property type="match status" value="1"/>
</dbReference>
<dbReference type="PANTHER" id="PTHR43065:SF10">
    <property type="entry name" value="PEROXIDE STRESS-ACTIVATED HISTIDINE KINASE MAK3"/>
    <property type="match status" value="1"/>
</dbReference>
<evidence type="ECO:0000259" key="9">
    <source>
        <dbReference type="PROSITE" id="PS50109"/>
    </source>
</evidence>
<dbReference type="Gene3D" id="1.10.287.130">
    <property type="match status" value="1"/>
</dbReference>
<dbReference type="Pfam" id="PF02518">
    <property type="entry name" value="HATPase_c"/>
    <property type="match status" value="1"/>
</dbReference>
<reference evidence="10 11" key="1">
    <citation type="journal article" date="2011" name="J. Bacteriol.">
        <title>Draft genome sequence of the anoxygenic filamentous phototrophic bacterium Oscillochloris trichoides subsp. DG-6.</title>
        <authorList>
            <person name="Kuznetsov B.B."/>
            <person name="Ivanovsky R.N."/>
            <person name="Keppen O.I."/>
            <person name="Sukhacheva M.V."/>
            <person name="Bumazhkin B.K."/>
            <person name="Patutina E.O."/>
            <person name="Beletsky A.V."/>
            <person name="Mardanov A.V."/>
            <person name="Baslerov R.V."/>
            <person name="Panteleeva A.N."/>
            <person name="Kolganova T.V."/>
            <person name="Ravin N.V."/>
            <person name="Skryabin K.G."/>
        </authorList>
    </citation>
    <scope>NUCLEOTIDE SEQUENCE [LARGE SCALE GENOMIC DNA]</scope>
    <source>
        <strain evidence="10 11">DG-6</strain>
    </source>
</reference>
<dbReference type="PRINTS" id="PR00344">
    <property type="entry name" value="BCTRLSENSOR"/>
</dbReference>
<dbReference type="GO" id="GO:0005524">
    <property type="term" value="F:ATP binding"/>
    <property type="evidence" value="ECO:0007669"/>
    <property type="project" value="UniProtKB-KW"/>
</dbReference>
<dbReference type="Gene3D" id="3.30.565.10">
    <property type="entry name" value="Histidine kinase-like ATPase, C-terminal domain"/>
    <property type="match status" value="1"/>
</dbReference>
<dbReference type="eggNOG" id="COG3852">
    <property type="taxonomic scope" value="Bacteria"/>
</dbReference>
<dbReference type="SUPFAM" id="SSF47384">
    <property type="entry name" value="Homodimeric domain of signal transducing histidine kinase"/>
    <property type="match status" value="1"/>
</dbReference>
<name>E1IHK2_9CHLR</name>